<dbReference type="InterPro" id="IPR002104">
    <property type="entry name" value="Integrase_catalytic"/>
</dbReference>
<dbReference type="Gene3D" id="1.10.150.130">
    <property type="match status" value="1"/>
</dbReference>
<evidence type="ECO:0000256" key="3">
    <source>
        <dbReference type="ARBA" id="ARBA00023125"/>
    </source>
</evidence>
<protein>
    <submittedName>
        <fullName evidence="6">Phage integrase</fullName>
    </submittedName>
</protein>
<reference evidence="6 7" key="1">
    <citation type="submission" date="2016-04" db="EMBL/GenBank/DDBJ databases">
        <title>ATOL: Assembling a taxonomically balanced genome-scale reconstruction of the evolutionary history of the Enterobacteriaceae.</title>
        <authorList>
            <person name="Plunkett G.III."/>
            <person name="Neeno-Eckwall E.C."/>
            <person name="Glasner J.D."/>
            <person name="Perna N.T."/>
        </authorList>
    </citation>
    <scope>NUCLEOTIDE SEQUENCE [LARGE SCALE GENOMIC DNA]</scope>
    <source>
        <strain evidence="6 7">ATCC 35613</strain>
    </source>
</reference>
<comment type="similarity">
    <text evidence="1">Belongs to the 'phage' integrase family.</text>
</comment>
<evidence type="ECO:0000256" key="4">
    <source>
        <dbReference type="ARBA" id="ARBA00023172"/>
    </source>
</evidence>
<dbReference type="GO" id="GO:0003677">
    <property type="term" value="F:DNA binding"/>
    <property type="evidence" value="ECO:0007669"/>
    <property type="project" value="UniProtKB-KW"/>
</dbReference>
<proteinExistence type="inferred from homology"/>
<dbReference type="InterPro" id="IPR013762">
    <property type="entry name" value="Integrase-like_cat_sf"/>
</dbReference>
<dbReference type="SUPFAM" id="SSF56349">
    <property type="entry name" value="DNA breaking-rejoining enzymes"/>
    <property type="match status" value="1"/>
</dbReference>
<evidence type="ECO:0000259" key="5">
    <source>
        <dbReference type="PROSITE" id="PS51898"/>
    </source>
</evidence>
<dbReference type="EMBL" id="LXEW01000013">
    <property type="protein sequence ID" value="OAT54021.1"/>
    <property type="molecule type" value="Genomic_DNA"/>
</dbReference>
<accession>A0A1B7K1H8</accession>
<evidence type="ECO:0000256" key="1">
    <source>
        <dbReference type="ARBA" id="ARBA00008857"/>
    </source>
</evidence>
<dbReference type="Pfam" id="PF00589">
    <property type="entry name" value="Phage_integrase"/>
    <property type="match status" value="1"/>
</dbReference>
<dbReference type="GO" id="GO:0015074">
    <property type="term" value="P:DNA integration"/>
    <property type="evidence" value="ECO:0007669"/>
    <property type="project" value="UniProtKB-KW"/>
</dbReference>
<dbReference type="PANTHER" id="PTHR30629">
    <property type="entry name" value="PROPHAGE INTEGRASE"/>
    <property type="match status" value="1"/>
</dbReference>
<dbReference type="Proteomes" id="UP000078224">
    <property type="component" value="Unassembled WGS sequence"/>
</dbReference>
<organism evidence="6 7">
    <name type="scientific">Providencia heimbachae ATCC 35613</name>
    <dbReference type="NCBI Taxonomy" id="1354272"/>
    <lineage>
        <taxon>Bacteria</taxon>
        <taxon>Pseudomonadati</taxon>
        <taxon>Pseudomonadota</taxon>
        <taxon>Gammaproteobacteria</taxon>
        <taxon>Enterobacterales</taxon>
        <taxon>Morganellaceae</taxon>
        <taxon>Providencia</taxon>
    </lineage>
</organism>
<dbReference type="OrthoDB" id="5589990at2"/>
<dbReference type="Pfam" id="PF13356">
    <property type="entry name" value="Arm-DNA-bind_3"/>
    <property type="match status" value="1"/>
</dbReference>
<dbReference type="RefSeq" id="WP_068907583.1">
    <property type="nucleotide sequence ID" value="NZ_LXEW01000013.1"/>
</dbReference>
<keyword evidence="3" id="KW-0238">DNA-binding</keyword>
<evidence type="ECO:0000313" key="7">
    <source>
        <dbReference type="Proteomes" id="UP000078224"/>
    </source>
</evidence>
<dbReference type="PROSITE" id="PS51898">
    <property type="entry name" value="TYR_RECOMBINASE"/>
    <property type="match status" value="1"/>
</dbReference>
<gene>
    <name evidence="6" type="ORF">M998_0702</name>
</gene>
<name>A0A1B7K1H8_9GAMM</name>
<keyword evidence="7" id="KW-1185">Reference proteome</keyword>
<sequence length="400" mass="46723">MAISDTFLRASHGKKGESVIEKSDRDGLWIRISKNGVVSFFYRYRFAGKQDKMTIGQYPIMSLKEARSKVLQWARVLSEGQNPKLVKSIEADQLISLGKFEDLFRQWHSINFGNKKSADLVIRSFEIHVFPKLGKYLPEQLTTKIWVSFLDELSKKYTEVTKRVINCSFNCYEWARKRNMLEDNPLTNISPKDFGIKKKHGSRTLSDEELYYIFRACDESRMTEKNALFVKLCTFFACRVSELRLAKKADFDFKKMHWVVPAENHKTGHETGQPLIRPMIPDVLPTIIELFSIAEYDILFNTGEDYAAFNFHLTFPKNIIRFVSKNYGVDIPHFSMHDLRRTARTNFSELTAPHVAETMLGHKLPGVWGVYDKYGYMNEMREAYQKWWDKLELITKFAPK</sequence>
<dbReference type="CDD" id="cd00801">
    <property type="entry name" value="INT_P4_C"/>
    <property type="match status" value="1"/>
</dbReference>
<dbReference type="Gene3D" id="1.10.443.10">
    <property type="entry name" value="Intergrase catalytic core"/>
    <property type="match status" value="1"/>
</dbReference>
<comment type="caution">
    <text evidence="6">The sequence shown here is derived from an EMBL/GenBank/DDBJ whole genome shotgun (WGS) entry which is preliminary data.</text>
</comment>
<evidence type="ECO:0000256" key="2">
    <source>
        <dbReference type="ARBA" id="ARBA00022908"/>
    </source>
</evidence>
<keyword evidence="4" id="KW-0233">DNA recombination</keyword>
<dbReference type="PANTHER" id="PTHR30629:SF2">
    <property type="entry name" value="PROPHAGE INTEGRASE INTS-RELATED"/>
    <property type="match status" value="1"/>
</dbReference>
<dbReference type="InterPro" id="IPR011010">
    <property type="entry name" value="DNA_brk_join_enz"/>
</dbReference>
<dbReference type="Gene3D" id="3.30.160.390">
    <property type="entry name" value="Integrase, DNA-binding domain"/>
    <property type="match status" value="1"/>
</dbReference>
<feature type="domain" description="Tyr recombinase" evidence="5">
    <location>
        <begin position="200"/>
        <end position="385"/>
    </location>
</feature>
<dbReference type="AlphaFoldDB" id="A0A1B7K1H8"/>
<dbReference type="GO" id="GO:0006310">
    <property type="term" value="P:DNA recombination"/>
    <property type="evidence" value="ECO:0007669"/>
    <property type="project" value="UniProtKB-KW"/>
</dbReference>
<dbReference type="InterPro" id="IPR050808">
    <property type="entry name" value="Phage_Integrase"/>
</dbReference>
<keyword evidence="2" id="KW-0229">DNA integration</keyword>
<dbReference type="PATRIC" id="fig|1354272.4.peg.721"/>
<dbReference type="InterPro" id="IPR010998">
    <property type="entry name" value="Integrase_recombinase_N"/>
</dbReference>
<evidence type="ECO:0000313" key="6">
    <source>
        <dbReference type="EMBL" id="OAT54021.1"/>
    </source>
</evidence>
<dbReference type="InterPro" id="IPR025166">
    <property type="entry name" value="Integrase_DNA_bind_dom"/>
</dbReference>
<dbReference type="InterPro" id="IPR038488">
    <property type="entry name" value="Integrase_DNA-bd_sf"/>
</dbReference>